<name>A0A9N9F6N8_9GLOM</name>
<dbReference type="PRINTS" id="PR00370">
    <property type="entry name" value="FMOXYGENASE"/>
</dbReference>
<comment type="caution">
    <text evidence="7">The sequence shown here is derived from an EMBL/GenBank/DDBJ whole genome shotgun (WGS) entry which is preliminary data.</text>
</comment>
<dbReference type="InterPro" id="IPR050346">
    <property type="entry name" value="FMO-like"/>
</dbReference>
<dbReference type="InterPro" id="IPR036188">
    <property type="entry name" value="FAD/NAD-bd_sf"/>
</dbReference>
<evidence type="ECO:0000256" key="6">
    <source>
        <dbReference type="ARBA" id="ARBA00023002"/>
    </source>
</evidence>
<dbReference type="EMBL" id="CAJVPL010000599">
    <property type="protein sequence ID" value="CAG8513299.1"/>
    <property type="molecule type" value="Genomic_DNA"/>
</dbReference>
<dbReference type="PIRSF" id="PIRSF000332">
    <property type="entry name" value="FMO"/>
    <property type="match status" value="1"/>
</dbReference>
<evidence type="ECO:0000256" key="4">
    <source>
        <dbReference type="ARBA" id="ARBA00022827"/>
    </source>
</evidence>
<dbReference type="GO" id="GO:0004499">
    <property type="term" value="F:N,N-dimethylaniline monooxygenase activity"/>
    <property type="evidence" value="ECO:0007669"/>
    <property type="project" value="InterPro"/>
</dbReference>
<accession>A0A9N9F6N8</accession>
<organism evidence="7 8">
    <name type="scientific">Ambispora gerdemannii</name>
    <dbReference type="NCBI Taxonomy" id="144530"/>
    <lineage>
        <taxon>Eukaryota</taxon>
        <taxon>Fungi</taxon>
        <taxon>Fungi incertae sedis</taxon>
        <taxon>Mucoromycota</taxon>
        <taxon>Glomeromycotina</taxon>
        <taxon>Glomeromycetes</taxon>
        <taxon>Archaeosporales</taxon>
        <taxon>Ambisporaceae</taxon>
        <taxon>Ambispora</taxon>
    </lineage>
</organism>
<comment type="cofactor">
    <cofactor evidence="1">
        <name>FAD</name>
        <dbReference type="ChEBI" id="CHEBI:57692"/>
    </cofactor>
</comment>
<protein>
    <submittedName>
        <fullName evidence="7">6869_t:CDS:1</fullName>
    </submittedName>
</protein>
<dbReference type="GO" id="GO:0050661">
    <property type="term" value="F:NADP binding"/>
    <property type="evidence" value="ECO:0007669"/>
    <property type="project" value="InterPro"/>
</dbReference>
<keyword evidence="6" id="KW-0560">Oxidoreductase</keyword>
<dbReference type="GO" id="GO:0050660">
    <property type="term" value="F:flavin adenine dinucleotide binding"/>
    <property type="evidence" value="ECO:0007669"/>
    <property type="project" value="InterPro"/>
</dbReference>
<evidence type="ECO:0000256" key="2">
    <source>
        <dbReference type="ARBA" id="ARBA00009183"/>
    </source>
</evidence>
<evidence type="ECO:0000256" key="5">
    <source>
        <dbReference type="ARBA" id="ARBA00022857"/>
    </source>
</evidence>
<dbReference type="Gene3D" id="3.50.50.60">
    <property type="entry name" value="FAD/NAD(P)-binding domain"/>
    <property type="match status" value="3"/>
</dbReference>
<gene>
    <name evidence="7" type="ORF">AGERDE_LOCUS4852</name>
</gene>
<evidence type="ECO:0000313" key="7">
    <source>
        <dbReference type="EMBL" id="CAG8513299.1"/>
    </source>
</evidence>
<dbReference type="InterPro" id="IPR020946">
    <property type="entry name" value="Flavin_mOase-like"/>
</dbReference>
<dbReference type="AlphaFoldDB" id="A0A9N9F6N8"/>
<keyword evidence="3" id="KW-0285">Flavoprotein</keyword>
<dbReference type="OrthoDB" id="66881at2759"/>
<proteinExistence type="inferred from homology"/>
<dbReference type="FunFam" id="3.50.50.60:FF:000042">
    <property type="entry name" value="Dimethylaniline monooxygenase [N-oxide-forming]"/>
    <property type="match status" value="1"/>
</dbReference>
<keyword evidence="4" id="KW-0274">FAD</keyword>
<dbReference type="InterPro" id="IPR000960">
    <property type="entry name" value="Flavin_mOase"/>
</dbReference>
<dbReference type="FunFam" id="3.50.50.60:FF:000023">
    <property type="entry name" value="Dimethylaniline monooxygenase [N-oxide-forming]"/>
    <property type="match status" value="1"/>
</dbReference>
<dbReference type="PANTHER" id="PTHR23023">
    <property type="entry name" value="DIMETHYLANILINE MONOOXYGENASE"/>
    <property type="match status" value="1"/>
</dbReference>
<evidence type="ECO:0000256" key="3">
    <source>
        <dbReference type="ARBA" id="ARBA00022630"/>
    </source>
</evidence>
<comment type="similarity">
    <text evidence="2">Belongs to the FMO family.</text>
</comment>
<reference evidence="7" key="1">
    <citation type="submission" date="2021-06" db="EMBL/GenBank/DDBJ databases">
        <authorList>
            <person name="Kallberg Y."/>
            <person name="Tangrot J."/>
            <person name="Rosling A."/>
        </authorList>
    </citation>
    <scope>NUCLEOTIDE SEQUENCE</scope>
    <source>
        <strain evidence="7">MT106</strain>
    </source>
</reference>
<keyword evidence="8" id="KW-1185">Reference proteome</keyword>
<dbReference type="Proteomes" id="UP000789831">
    <property type="component" value="Unassembled WGS sequence"/>
</dbReference>
<keyword evidence="5" id="KW-0521">NADP</keyword>
<sequence length="519" mass="59582">MVSINTSGTANSENVAASSTSDYKPRVAVIGAGSSGLTAMKQCLDDNLEPVCFEQNSHVGGLWKYEEIDEKNKDPHSSVFRTTVINTSKETMTFSDYPIPHDWPTYLPHHLVLKYFEMYAEHFKLDQYIKFRTNVLRVSNLSDDRWKHRWPKYEGMDNFGGQQIHSHFYRDTKAFENKRVIIVGCGNSGMDISVELSTIASQAYIVARRGTLPWILPRLAIFGIPPDHLDNRFLHFLPSKLQNFLREKLSYFTVGPPPPGLEPKYPISAHHATIKTELYERLSTGTLIVKQNIAKLNEDKSVEFVDGTRIEDIDVIIYCTGYHISFPFLDGEILTGGKEIEKFDPEYRENLAWLYKLVFPPRYKNIAFLGLVQPNGPIFPVTELQARYATSIIRGHITPPSPERMDQWVENYQNFLQKTFYSSARHTVESPFVEMMDLLAKDIGCLPTSKEVFLKYGFKAWRNYFFGIITPIQYRLFGRHSWDKAVEWMNIYNGGQSYAVIGNGVALETGKKDQDKKYD</sequence>
<dbReference type="SUPFAM" id="SSF51905">
    <property type="entry name" value="FAD/NAD(P)-binding domain"/>
    <property type="match status" value="2"/>
</dbReference>
<evidence type="ECO:0000313" key="8">
    <source>
        <dbReference type="Proteomes" id="UP000789831"/>
    </source>
</evidence>
<dbReference type="Pfam" id="PF00743">
    <property type="entry name" value="FMO-like"/>
    <property type="match status" value="2"/>
</dbReference>
<evidence type="ECO:0000256" key="1">
    <source>
        <dbReference type="ARBA" id="ARBA00001974"/>
    </source>
</evidence>